<dbReference type="Gene3D" id="3.40.1550.10">
    <property type="entry name" value="CheC-like"/>
    <property type="match status" value="1"/>
</dbReference>
<comment type="caution">
    <text evidence="3">The sequence shown here is derived from an EMBL/GenBank/DDBJ whole genome shotgun (WGS) entry which is preliminary data.</text>
</comment>
<dbReference type="InterPro" id="IPR007597">
    <property type="entry name" value="CheC"/>
</dbReference>
<reference evidence="3 4" key="1">
    <citation type="journal article" date="2016" name="Sci. Rep.">
        <title>Metabolic traits of an uncultured archaeal lineage -MSBL1- from brine pools of the Red Sea.</title>
        <authorList>
            <person name="Mwirichia R."/>
            <person name="Alam I."/>
            <person name="Rashid M."/>
            <person name="Vinu M."/>
            <person name="Ba-Alawi W."/>
            <person name="Anthony Kamau A."/>
            <person name="Kamanda Ngugi D."/>
            <person name="Goker M."/>
            <person name="Klenk H.P."/>
            <person name="Bajic V."/>
            <person name="Stingl U."/>
        </authorList>
    </citation>
    <scope>NUCLEOTIDE SEQUENCE [LARGE SCALE GENOMIC DNA]</scope>
    <source>
        <strain evidence="3">SCGC-AAA382C18</strain>
    </source>
</reference>
<evidence type="ECO:0000256" key="1">
    <source>
        <dbReference type="ARBA" id="ARBA00022500"/>
    </source>
</evidence>
<gene>
    <name evidence="3" type="ORF">AKJ52_01480</name>
</gene>
<proteinExistence type="predicted"/>
<organism evidence="3 4">
    <name type="scientific">candidate division MSBL1 archaeon SCGC-AAA382C18</name>
    <dbReference type="NCBI Taxonomy" id="1698281"/>
    <lineage>
        <taxon>Archaea</taxon>
        <taxon>Methanobacteriati</taxon>
        <taxon>Methanobacteriota</taxon>
        <taxon>candidate division MSBL1</taxon>
    </lineage>
</organism>
<evidence type="ECO:0000259" key="2">
    <source>
        <dbReference type="Pfam" id="PF04509"/>
    </source>
</evidence>
<dbReference type="PATRIC" id="fig|1698281.3.peg.200"/>
<keyword evidence="4" id="KW-1185">Reference proteome</keyword>
<feature type="domain" description="CheC-like protein" evidence="2">
    <location>
        <begin position="11"/>
        <end position="39"/>
    </location>
</feature>
<dbReference type="Proteomes" id="UP000070404">
    <property type="component" value="Unassembled WGS sequence"/>
</dbReference>
<dbReference type="GO" id="GO:0016787">
    <property type="term" value="F:hydrolase activity"/>
    <property type="evidence" value="ECO:0007669"/>
    <property type="project" value="InterPro"/>
</dbReference>
<sequence length="80" mass="8523">MSDLEEDIAVEVGNIGAGHAANALANLLGCPVDMSVPSAGLLEVQELEDEFRSKEDEIFYGIYVPVEEGLEGGVLLMVSR</sequence>
<dbReference type="Pfam" id="PF04509">
    <property type="entry name" value="CheC"/>
    <property type="match status" value="1"/>
</dbReference>
<dbReference type="EMBL" id="LHYF01000021">
    <property type="protein sequence ID" value="KXB06841.1"/>
    <property type="molecule type" value="Genomic_DNA"/>
</dbReference>
<dbReference type="GO" id="GO:0006935">
    <property type="term" value="P:chemotaxis"/>
    <property type="evidence" value="ECO:0007669"/>
    <property type="project" value="UniProtKB-KW"/>
</dbReference>
<dbReference type="SUPFAM" id="SSF103039">
    <property type="entry name" value="CheC-like"/>
    <property type="match status" value="1"/>
</dbReference>
<name>A0A133VK78_9EURY</name>
<protein>
    <recommendedName>
        <fullName evidence="2">CheC-like protein domain-containing protein</fullName>
    </recommendedName>
</protein>
<accession>A0A133VK78</accession>
<dbReference type="AlphaFoldDB" id="A0A133VK78"/>
<evidence type="ECO:0000313" key="4">
    <source>
        <dbReference type="Proteomes" id="UP000070404"/>
    </source>
</evidence>
<keyword evidence="1" id="KW-0145">Chemotaxis</keyword>
<evidence type="ECO:0000313" key="3">
    <source>
        <dbReference type="EMBL" id="KXB06841.1"/>
    </source>
</evidence>
<dbReference type="InterPro" id="IPR028976">
    <property type="entry name" value="CheC-like_sf"/>
</dbReference>